<feature type="region of interest" description="Disordered" evidence="1">
    <location>
        <begin position="51"/>
        <end position="85"/>
    </location>
</feature>
<keyword evidence="4" id="KW-1185">Reference proteome</keyword>
<name>A0A1I2S883_9CORY</name>
<feature type="transmembrane region" description="Helical" evidence="2">
    <location>
        <begin position="20"/>
        <end position="41"/>
    </location>
</feature>
<feature type="compositionally biased region" description="Polar residues" evidence="1">
    <location>
        <begin position="58"/>
        <end position="75"/>
    </location>
</feature>
<evidence type="ECO:0000256" key="2">
    <source>
        <dbReference type="SAM" id="Phobius"/>
    </source>
</evidence>
<keyword evidence="2" id="KW-0812">Transmembrane</keyword>
<protein>
    <submittedName>
        <fullName evidence="3">Uncharacterized protein</fullName>
    </submittedName>
</protein>
<evidence type="ECO:0000313" key="4">
    <source>
        <dbReference type="Proteomes" id="UP000199065"/>
    </source>
</evidence>
<dbReference type="STRING" id="185761.SAMN05660282_01027"/>
<dbReference type="Proteomes" id="UP000199065">
    <property type="component" value="Unassembled WGS sequence"/>
</dbReference>
<feature type="compositionally biased region" description="Low complexity" evidence="1">
    <location>
        <begin position="76"/>
        <end position="85"/>
    </location>
</feature>
<reference evidence="3 4" key="1">
    <citation type="submission" date="2016-10" db="EMBL/GenBank/DDBJ databases">
        <authorList>
            <person name="de Groot N.N."/>
        </authorList>
    </citation>
    <scope>NUCLEOTIDE SEQUENCE [LARGE SCALE GENOMIC DNA]</scope>
    <source>
        <strain>J11</strain>
        <strain evidence="4">PG 39</strain>
    </source>
</reference>
<dbReference type="EMBL" id="FOPJ01000005">
    <property type="protein sequence ID" value="SFG49105.1"/>
    <property type="molecule type" value="Genomic_DNA"/>
</dbReference>
<proteinExistence type="predicted"/>
<evidence type="ECO:0000313" key="3">
    <source>
        <dbReference type="EMBL" id="SFG49105.1"/>
    </source>
</evidence>
<keyword evidence="2" id="KW-1133">Transmembrane helix</keyword>
<evidence type="ECO:0000256" key="1">
    <source>
        <dbReference type="SAM" id="MobiDB-lite"/>
    </source>
</evidence>
<gene>
    <name evidence="3" type="ORF">SAMN05660282_01027</name>
</gene>
<organism evidence="3 4">
    <name type="scientific">Corynebacterium spheniscorum</name>
    <dbReference type="NCBI Taxonomy" id="185761"/>
    <lineage>
        <taxon>Bacteria</taxon>
        <taxon>Bacillati</taxon>
        <taxon>Actinomycetota</taxon>
        <taxon>Actinomycetes</taxon>
        <taxon>Mycobacteriales</taxon>
        <taxon>Corynebacteriaceae</taxon>
        <taxon>Corynebacterium</taxon>
    </lineage>
</organism>
<accession>A0A1I2S883</accession>
<keyword evidence="2" id="KW-0472">Membrane</keyword>
<dbReference type="AlphaFoldDB" id="A0A1I2S883"/>
<sequence length="238" mass="24841">MTNSPNDPFYIPQPKKKKEAPVVVGVLLGLLLLGAAGWFIYSEGISIPERSASHETTSRTQPQVTTASETVIPSPSTVTDTSAAEASAETITETTTFTETAIPSLLSEAAPGEPLIGKVHPAQPWFEPLHLAGGPPAAHSCGIRETNAVFAGNQSTSCFFARRTAMLFSKALREGILGSNSEGLIAGSLSVPGDLADQGLIAMSCQESSGGRSTCSSADQSFLVFIEKAPDSHIIDLP</sequence>